<evidence type="ECO:0000256" key="2">
    <source>
        <dbReference type="ARBA" id="ARBA00022525"/>
    </source>
</evidence>
<evidence type="ECO:0000256" key="3">
    <source>
        <dbReference type="SAM" id="SignalP"/>
    </source>
</evidence>
<dbReference type="InterPro" id="IPR050918">
    <property type="entry name" value="CNF-like_PLA2_Inhibitor"/>
</dbReference>
<evidence type="ECO:0000256" key="1">
    <source>
        <dbReference type="ARBA" id="ARBA00004613"/>
    </source>
</evidence>
<evidence type="ECO:0000313" key="6">
    <source>
        <dbReference type="Proteomes" id="UP000005225"/>
    </source>
</evidence>
<dbReference type="eggNOG" id="ENOG502TBDM">
    <property type="taxonomic scope" value="Eukaryota"/>
</dbReference>
<dbReference type="GO" id="GO:0005615">
    <property type="term" value="C:extracellular space"/>
    <property type="evidence" value="ECO:0007669"/>
    <property type="project" value="TreeGrafter"/>
</dbReference>
<keyword evidence="2" id="KW-0964">Secreted</keyword>
<dbReference type="EMBL" id="AAQR03188075">
    <property type="status" value="NOT_ANNOTATED_CDS"/>
    <property type="molecule type" value="Genomic_DNA"/>
</dbReference>
<evidence type="ECO:0000259" key="4">
    <source>
        <dbReference type="Pfam" id="PF00021"/>
    </source>
</evidence>
<organism evidence="5 6">
    <name type="scientific">Otolemur garnettii</name>
    <name type="common">Small-eared galago</name>
    <name type="synonym">Garnett's greater bushbaby</name>
    <dbReference type="NCBI Taxonomy" id="30611"/>
    <lineage>
        <taxon>Eukaryota</taxon>
        <taxon>Metazoa</taxon>
        <taxon>Chordata</taxon>
        <taxon>Craniata</taxon>
        <taxon>Vertebrata</taxon>
        <taxon>Euteleostomi</taxon>
        <taxon>Mammalia</taxon>
        <taxon>Eutheria</taxon>
        <taxon>Euarchontoglires</taxon>
        <taxon>Primates</taxon>
        <taxon>Strepsirrhini</taxon>
        <taxon>Lorisiformes</taxon>
        <taxon>Galagidae</taxon>
        <taxon>Otolemur</taxon>
    </lineage>
</organism>
<keyword evidence="6" id="KW-1185">Reference proteome</keyword>
<dbReference type="Ensembl" id="ENSOGAT00000032274.1">
    <property type="protein sequence ID" value="ENSOGAP00000017888.1"/>
    <property type="gene ID" value="ENSOGAG00000032400.1"/>
</dbReference>
<dbReference type="GeneTree" id="ENSGT00570000079564"/>
<reference evidence="5" key="2">
    <citation type="submission" date="2025-08" db="UniProtKB">
        <authorList>
            <consortium name="Ensembl"/>
        </authorList>
    </citation>
    <scope>IDENTIFICATION</scope>
</reference>
<dbReference type="OMA" id="FHFASQC"/>
<dbReference type="EMBL" id="AAQR03188076">
    <property type="status" value="NOT_ANNOTATED_CDS"/>
    <property type="molecule type" value="Genomic_DNA"/>
</dbReference>
<evidence type="ECO:0000313" key="5">
    <source>
        <dbReference type="Ensembl" id="ENSOGAP00000017888.1"/>
    </source>
</evidence>
<dbReference type="Proteomes" id="UP000005225">
    <property type="component" value="Unassembled WGS sequence"/>
</dbReference>
<keyword evidence="3" id="KW-0732">Signal</keyword>
<dbReference type="FunCoup" id="H0XP47">
    <property type="interactions" value="3"/>
</dbReference>
<reference evidence="6" key="1">
    <citation type="submission" date="2011-03" db="EMBL/GenBank/DDBJ databases">
        <title>Version 3 of the genome sequence of Otolemur garnettii (Bushbaby).</title>
        <authorList>
            <consortium name="The Broad Institute Genome Sequencing Platform"/>
            <person name="Di Palma F."/>
            <person name="Johnson J."/>
            <person name="Lander E.S."/>
            <person name="Lindblad-Toh K."/>
            <person name="Jaffe D.B."/>
            <person name="Gnerre S."/>
            <person name="MacCallum I."/>
            <person name="Przybylski D."/>
            <person name="Ribeiro F.J."/>
            <person name="Burton J.N."/>
            <person name="Walker B.J."/>
            <person name="Sharpe T."/>
            <person name="Hall G."/>
        </authorList>
    </citation>
    <scope>NUCLEOTIDE SEQUENCE [LARGE SCALE GENOMIC DNA]</scope>
</reference>
<dbReference type="AlphaFoldDB" id="H0XP47"/>
<dbReference type="PANTHER" id="PTHR20914:SF2">
    <property type="entry name" value="LY6_PLAUR DOMAIN-CONTAINING PROTEIN 8"/>
    <property type="match status" value="1"/>
</dbReference>
<dbReference type="InterPro" id="IPR016054">
    <property type="entry name" value="LY6_UPA_recep-like"/>
</dbReference>
<feature type="signal peptide" evidence="3">
    <location>
        <begin position="1"/>
        <end position="20"/>
    </location>
</feature>
<dbReference type="EMBL" id="AAQR03188077">
    <property type="status" value="NOT_ANNOTATED_CDS"/>
    <property type="molecule type" value="Genomic_DNA"/>
</dbReference>
<dbReference type="Pfam" id="PF00021">
    <property type="entry name" value="UPAR_LY6"/>
    <property type="match status" value="1"/>
</dbReference>
<dbReference type="GO" id="GO:0050829">
    <property type="term" value="P:defense response to Gram-negative bacterium"/>
    <property type="evidence" value="ECO:0007669"/>
    <property type="project" value="TreeGrafter"/>
</dbReference>
<dbReference type="HOGENOM" id="CLU_107635_0_0_1"/>
<protein>
    <recommendedName>
        <fullName evidence="4">UPAR/Ly6 domain-containing protein</fullName>
    </recommendedName>
</protein>
<proteinExistence type="predicted"/>
<comment type="subcellular location">
    <subcellularLocation>
        <location evidence="1">Secreted</location>
    </subcellularLocation>
</comment>
<reference evidence="5" key="3">
    <citation type="submission" date="2025-09" db="UniProtKB">
        <authorList>
            <consortium name="Ensembl"/>
        </authorList>
    </citation>
    <scope>IDENTIFICATION</scope>
</reference>
<sequence length="241" mass="25389">MKGVLIAGIILALAVAAVESLSCVQCHSWENSCVNVTATECPSDANTSCVGSSASSSLAFYNGPVQTYTNIFYFGQKICHCSSLIYIFFYLTHIIIHKKINFNSDAISPPSCVEGALDAPPRNISSNIECPACYGSDGASCTERLQKCQEEERCVSLVADFENDTASDRLVLRGCSHISGSTCQFLSVGNKTVGGVVFREFQCVDGTLTSASPPTATASTGSGALLPSMALTSLLLLGLLL</sequence>
<accession>H0XP47</accession>
<dbReference type="STRING" id="30611.ENSOGAP00000017888"/>
<dbReference type="PANTHER" id="PTHR20914">
    <property type="entry name" value="LY6/PLAUR DOMAIN-CONTAINING PROTEIN 8"/>
    <property type="match status" value="1"/>
</dbReference>
<dbReference type="CDD" id="cd23569">
    <property type="entry name" value="TFP_LU_ECD_LYPD8_rpt2"/>
    <property type="match status" value="1"/>
</dbReference>
<feature type="domain" description="UPAR/Ly6" evidence="4">
    <location>
        <begin position="127"/>
        <end position="206"/>
    </location>
</feature>
<name>H0XP47_OTOGA</name>
<dbReference type="InParanoid" id="H0XP47"/>
<feature type="chain" id="PRO_5003545935" description="UPAR/Ly6 domain-containing protein" evidence="3">
    <location>
        <begin position="21"/>
        <end position="241"/>
    </location>
</feature>